<protein>
    <submittedName>
        <fullName evidence="1">Uncharacterized protein</fullName>
    </submittedName>
</protein>
<evidence type="ECO:0000313" key="2">
    <source>
        <dbReference type="Proteomes" id="UP001056979"/>
    </source>
</evidence>
<reference evidence="1" key="2">
    <citation type="submission" date="2022-06" db="EMBL/GenBank/DDBJ databases">
        <title>A Report on the Use of Tailored Phage Cocktails for 12 Distinct and Challenging Patient Cases.</title>
        <authorList>
            <person name="Green S."/>
            <person name="Clark J."/>
            <person name="Hernandez-Santos H."/>
            <person name="Weesner K."/>
            <person name="Aslam S."/>
            <person name="Campbell W."/>
            <person name="Doernberg S."/>
            <person name="Blodget E."/>
            <person name="Morris M."/>
            <person name="Suh G."/>
            <person name="Obeid K."/>
            <person name="Bocchini C."/>
            <person name="Silveira F."/>
            <person name="Filippov A."/>
            <person name="Whiteson K."/>
            <person name="Terwilliger A."/>
            <person name="Maresso A."/>
        </authorList>
    </citation>
    <scope>NUCLEOTIDE SEQUENCE</scope>
</reference>
<proteinExistence type="predicted"/>
<dbReference type="EMBL" id="ON210144">
    <property type="protein sequence ID" value="URP75058.1"/>
    <property type="molecule type" value="Genomic_DNA"/>
</dbReference>
<name>A0A9E7S262_9CAUD</name>
<sequence length="72" mass="8490">MAKYRIKTCLNSHGQEFYVVQRKVLGLIWVTCMMPIGYTDTEAIFCTERDAKKFISKRRKADSYQPRIIKVN</sequence>
<gene>
    <name evidence="1" type="ORF">EEc2_0010</name>
</gene>
<reference evidence="1" key="1">
    <citation type="submission" date="2022-04" db="EMBL/GenBank/DDBJ databases">
        <authorList>
            <person name="Filippov A.A."/>
            <person name="Sergueev K.V."/>
            <person name="Nikolich M.P."/>
        </authorList>
    </citation>
    <scope>NUCLEOTIDE SEQUENCE</scope>
</reference>
<evidence type="ECO:0000313" key="1">
    <source>
        <dbReference type="EMBL" id="URP75058.1"/>
    </source>
</evidence>
<organism evidence="1 2">
    <name type="scientific">Escherichia phage EEc2</name>
    <dbReference type="NCBI Taxonomy" id="2950297"/>
    <lineage>
        <taxon>Viruses</taxon>
        <taxon>Duplodnaviria</taxon>
        <taxon>Heunggongvirae</taxon>
        <taxon>Uroviricota</taxon>
        <taxon>Caudoviricetes</taxon>
        <taxon>Autographivirales</taxon>
        <taxon>Autosignataviridae</taxon>
        <taxon>Molineuxvirinae</taxon>
        <taxon>Vectrevirus</taxon>
        <taxon>Vectrevirus EEc2</taxon>
    </lineage>
</organism>
<accession>A0A9E7S262</accession>
<dbReference type="Proteomes" id="UP001056979">
    <property type="component" value="Segment"/>
</dbReference>
<keyword evidence="2" id="KW-1185">Reference proteome</keyword>